<evidence type="ECO:0000256" key="1">
    <source>
        <dbReference type="ARBA" id="ARBA00004613"/>
    </source>
</evidence>
<dbReference type="CDD" id="cd10918">
    <property type="entry name" value="CE4_NodB_like_5s_6s"/>
    <property type="match status" value="1"/>
</dbReference>
<dbReference type="Gene3D" id="3.20.20.370">
    <property type="entry name" value="Glycoside hydrolase/deacetylase"/>
    <property type="match status" value="1"/>
</dbReference>
<keyword evidence="5" id="KW-1185">Reference proteome</keyword>
<dbReference type="EMBL" id="SLWY01000014">
    <property type="protein sequence ID" value="TCO80455.1"/>
    <property type="molecule type" value="Genomic_DNA"/>
</dbReference>
<dbReference type="Proteomes" id="UP000295765">
    <property type="component" value="Unassembled WGS sequence"/>
</dbReference>
<organism evidence="4 5">
    <name type="scientific">Plasticicumulans lactativorans</name>
    <dbReference type="NCBI Taxonomy" id="1133106"/>
    <lineage>
        <taxon>Bacteria</taxon>
        <taxon>Pseudomonadati</taxon>
        <taxon>Pseudomonadota</taxon>
        <taxon>Gammaproteobacteria</taxon>
        <taxon>Candidatus Competibacteraceae</taxon>
        <taxon>Plasticicumulans</taxon>
    </lineage>
</organism>
<keyword evidence="2" id="KW-0732">Signal</keyword>
<dbReference type="AlphaFoldDB" id="A0A4R2LLZ3"/>
<dbReference type="OrthoDB" id="9814639at2"/>
<dbReference type="Pfam" id="PF01522">
    <property type="entry name" value="Polysacc_deac_1"/>
    <property type="match status" value="2"/>
</dbReference>
<dbReference type="PANTHER" id="PTHR34216:SF3">
    <property type="entry name" value="POLY-BETA-1,6-N-ACETYL-D-GLUCOSAMINE N-DEACETYLASE"/>
    <property type="match status" value="1"/>
</dbReference>
<dbReference type="GO" id="GO:0005975">
    <property type="term" value="P:carbohydrate metabolic process"/>
    <property type="evidence" value="ECO:0007669"/>
    <property type="project" value="InterPro"/>
</dbReference>
<comment type="subcellular location">
    <subcellularLocation>
        <location evidence="1">Secreted</location>
    </subcellularLocation>
</comment>
<dbReference type="GO" id="GO:0005576">
    <property type="term" value="C:extracellular region"/>
    <property type="evidence" value="ECO:0007669"/>
    <property type="project" value="UniProtKB-SubCell"/>
</dbReference>
<evidence type="ECO:0000256" key="2">
    <source>
        <dbReference type="ARBA" id="ARBA00022729"/>
    </source>
</evidence>
<evidence type="ECO:0000259" key="3">
    <source>
        <dbReference type="PROSITE" id="PS51677"/>
    </source>
</evidence>
<dbReference type="InterPro" id="IPR002509">
    <property type="entry name" value="NODB_dom"/>
</dbReference>
<reference evidence="4 5" key="1">
    <citation type="submission" date="2019-03" db="EMBL/GenBank/DDBJ databases">
        <title>Genomic Encyclopedia of Type Strains, Phase IV (KMG-IV): sequencing the most valuable type-strain genomes for metagenomic binning, comparative biology and taxonomic classification.</title>
        <authorList>
            <person name="Goeker M."/>
        </authorList>
    </citation>
    <scope>NUCLEOTIDE SEQUENCE [LARGE SCALE GENOMIC DNA]</scope>
    <source>
        <strain evidence="4 5">DSM 25287</strain>
    </source>
</reference>
<protein>
    <submittedName>
        <fullName evidence="4">Peptidoglycan/xylan/chitin deacetylase (PgdA/CDA1 family)</fullName>
    </submittedName>
</protein>
<feature type="domain" description="NodB homology" evidence="3">
    <location>
        <begin position="83"/>
        <end position="324"/>
    </location>
</feature>
<gene>
    <name evidence="4" type="ORF">EV699_11499</name>
</gene>
<proteinExistence type="predicted"/>
<evidence type="ECO:0000313" key="5">
    <source>
        <dbReference type="Proteomes" id="UP000295765"/>
    </source>
</evidence>
<name>A0A4R2LLZ3_9GAMM</name>
<dbReference type="RefSeq" id="WP_132543584.1">
    <property type="nucleotide sequence ID" value="NZ_SLWY01000014.1"/>
</dbReference>
<dbReference type="PROSITE" id="PS51677">
    <property type="entry name" value="NODB"/>
    <property type="match status" value="1"/>
</dbReference>
<evidence type="ECO:0000313" key="4">
    <source>
        <dbReference type="EMBL" id="TCO80455.1"/>
    </source>
</evidence>
<dbReference type="InterPro" id="IPR051398">
    <property type="entry name" value="Polysacch_Deacetylase"/>
</dbReference>
<dbReference type="InterPro" id="IPR011330">
    <property type="entry name" value="Glyco_hydro/deAcase_b/a-brl"/>
</dbReference>
<dbReference type="PANTHER" id="PTHR34216">
    <property type="match status" value="1"/>
</dbReference>
<dbReference type="SUPFAM" id="SSF88713">
    <property type="entry name" value="Glycoside hydrolase/deacetylase"/>
    <property type="match status" value="1"/>
</dbReference>
<accession>A0A4R2LLZ3</accession>
<dbReference type="GO" id="GO:0016810">
    <property type="term" value="F:hydrolase activity, acting on carbon-nitrogen (but not peptide) bonds"/>
    <property type="evidence" value="ECO:0007669"/>
    <property type="project" value="InterPro"/>
</dbReference>
<sequence>MNESAPIRALATAVGTLFAPGGMRGCLSTLIYHRVLTKPDELNPNEVDADTFEQQMRLLAEHCHVLPLDEAIERLYTRSLPARAVCVTFDDGYADNATIASPILRRYGLSATFFVSTGYLDGGRMWNDTVIEAIRRAPDDVLDLTAEGFGVLPIGSINQRIHAFQCLIDNIKYRSAEERIEITEAIAARVGAVLPDNLMMSSDQVRDLHAAGMTIGAHTVNHPILARSSNHVAREEIANSRSRLQEIIGKSVELFAYPNGKPGCDYLSEHVDIVREFGFKAAVSTAWGVATATTDRWQLPRFTPWDRHPLRFLARLYWNCHRHV</sequence>
<comment type="caution">
    <text evidence="4">The sequence shown here is derived from an EMBL/GenBank/DDBJ whole genome shotgun (WGS) entry which is preliminary data.</text>
</comment>